<evidence type="ECO:0000313" key="2">
    <source>
        <dbReference type="Proteomes" id="UP000316476"/>
    </source>
</evidence>
<dbReference type="AlphaFoldDB" id="A0A5C6FJG6"/>
<dbReference type="Proteomes" id="UP000316476">
    <property type="component" value="Unassembled WGS sequence"/>
</dbReference>
<gene>
    <name evidence="1" type="ORF">V7x_41250</name>
</gene>
<accession>A0A5C6FJG6</accession>
<name>A0A5C6FJG6_9PLAN</name>
<reference evidence="1 2" key="1">
    <citation type="submission" date="2019-02" db="EMBL/GenBank/DDBJ databases">
        <title>Deep-cultivation of Planctomycetes and their phenomic and genomic characterization uncovers novel biology.</title>
        <authorList>
            <person name="Wiegand S."/>
            <person name="Jogler M."/>
            <person name="Boedeker C."/>
            <person name="Pinto D."/>
            <person name="Vollmers J."/>
            <person name="Rivas-Marin E."/>
            <person name="Kohn T."/>
            <person name="Peeters S.H."/>
            <person name="Heuer A."/>
            <person name="Rast P."/>
            <person name="Oberbeckmann S."/>
            <person name="Bunk B."/>
            <person name="Jeske O."/>
            <person name="Meyerdierks A."/>
            <person name="Storesund J.E."/>
            <person name="Kallscheuer N."/>
            <person name="Luecker S."/>
            <person name="Lage O.M."/>
            <person name="Pohl T."/>
            <person name="Merkel B.J."/>
            <person name="Hornburger P."/>
            <person name="Mueller R.-W."/>
            <person name="Bruemmer F."/>
            <person name="Labrenz M."/>
            <person name="Spormann A.M."/>
            <person name="Op Den Camp H."/>
            <person name="Overmann J."/>
            <person name="Amann R."/>
            <person name="Jetten M.S.M."/>
            <person name="Mascher T."/>
            <person name="Medema M.H."/>
            <person name="Devos D.P."/>
            <person name="Kaster A.-K."/>
            <person name="Ovreas L."/>
            <person name="Rohde M."/>
            <person name="Galperin M.Y."/>
            <person name="Jogler C."/>
        </authorList>
    </citation>
    <scope>NUCLEOTIDE SEQUENCE [LARGE SCALE GENOMIC DNA]</scope>
    <source>
        <strain evidence="1 2">V7</strain>
    </source>
</reference>
<proteinExistence type="predicted"/>
<dbReference type="EMBL" id="SJPZ01000002">
    <property type="protein sequence ID" value="TWU62395.1"/>
    <property type="molecule type" value="Genomic_DNA"/>
</dbReference>
<protein>
    <submittedName>
        <fullName evidence="1">Uncharacterized protein</fullName>
    </submittedName>
</protein>
<evidence type="ECO:0000313" key="1">
    <source>
        <dbReference type="EMBL" id="TWU62395.1"/>
    </source>
</evidence>
<comment type="caution">
    <text evidence="1">The sequence shown here is derived from an EMBL/GenBank/DDBJ whole genome shotgun (WGS) entry which is preliminary data.</text>
</comment>
<organism evidence="1 2">
    <name type="scientific">Crateriforma conspicua</name>
    <dbReference type="NCBI Taxonomy" id="2527996"/>
    <lineage>
        <taxon>Bacteria</taxon>
        <taxon>Pseudomonadati</taxon>
        <taxon>Planctomycetota</taxon>
        <taxon>Planctomycetia</taxon>
        <taxon>Planctomycetales</taxon>
        <taxon>Planctomycetaceae</taxon>
        <taxon>Crateriforma</taxon>
    </lineage>
</organism>
<sequence length="190" mass="21253">MILYHDVGPNLSRTNRSHFDWMFAGVDGLVTFAVVPEPWEQALAERVELSQTDVGSDRDAVRRGRWTPGMRPVPDKPLAITATRLPDHRDKYLDYEGLVSGNRGSVRRVDSGFFRQRPAGACLDIAFDDCPSMRHAHALAPETTYRRRLSFSPLPQSPSSLLAEAADQRICDLDFSEGINNAWRLELGSG</sequence>